<organism evidence="2 3">
    <name type="scientific">Nonomuraea helvata</name>
    <dbReference type="NCBI Taxonomy" id="37484"/>
    <lineage>
        <taxon>Bacteria</taxon>
        <taxon>Bacillati</taxon>
        <taxon>Actinomycetota</taxon>
        <taxon>Actinomycetes</taxon>
        <taxon>Streptosporangiales</taxon>
        <taxon>Streptosporangiaceae</taxon>
        <taxon>Nonomuraea</taxon>
    </lineage>
</organism>
<name>A0ABV5S5C4_9ACTN</name>
<accession>A0ABV5S5C4</accession>
<dbReference type="RefSeq" id="WP_344997989.1">
    <property type="nucleotide sequence ID" value="NZ_BAAAXV010000009.1"/>
</dbReference>
<gene>
    <name evidence="2" type="ORF">ACFFSA_27620</name>
</gene>
<dbReference type="EMBL" id="JBHMBW010000026">
    <property type="protein sequence ID" value="MFB9626871.1"/>
    <property type="molecule type" value="Genomic_DNA"/>
</dbReference>
<evidence type="ECO:0000313" key="2">
    <source>
        <dbReference type="EMBL" id="MFB9626871.1"/>
    </source>
</evidence>
<sequence length="129" mass="14254">MNVEAEILDLKRRVAALETFVRSARNPGQRSHHSGLVPAQTGPNRPGPPVHAPETATRLAELKAEIADVRTEVSQDLEALVVEIAGFRAQTNENFKSAQSEIMEKFDSLRCEMIDLALRLDRLLEPKGA</sequence>
<comment type="caution">
    <text evidence="2">The sequence shown here is derived from an EMBL/GenBank/DDBJ whole genome shotgun (WGS) entry which is preliminary data.</text>
</comment>
<proteinExistence type="predicted"/>
<evidence type="ECO:0000256" key="1">
    <source>
        <dbReference type="SAM" id="MobiDB-lite"/>
    </source>
</evidence>
<evidence type="ECO:0000313" key="3">
    <source>
        <dbReference type="Proteomes" id="UP001589532"/>
    </source>
</evidence>
<dbReference type="Gene3D" id="1.20.58.130">
    <property type="match status" value="1"/>
</dbReference>
<keyword evidence="3" id="KW-1185">Reference proteome</keyword>
<feature type="region of interest" description="Disordered" evidence="1">
    <location>
        <begin position="23"/>
        <end position="53"/>
    </location>
</feature>
<reference evidence="2 3" key="1">
    <citation type="submission" date="2024-09" db="EMBL/GenBank/DDBJ databases">
        <authorList>
            <person name="Sun Q."/>
            <person name="Mori K."/>
        </authorList>
    </citation>
    <scope>NUCLEOTIDE SEQUENCE [LARGE SCALE GENOMIC DNA]</scope>
    <source>
        <strain evidence="2 3">JCM 3143</strain>
    </source>
</reference>
<dbReference type="Proteomes" id="UP001589532">
    <property type="component" value="Unassembled WGS sequence"/>
</dbReference>
<protein>
    <submittedName>
        <fullName evidence="2">Uncharacterized protein</fullName>
    </submittedName>
</protein>